<feature type="domain" description="Guanylate cyclase" evidence="1">
    <location>
        <begin position="242"/>
        <end position="350"/>
    </location>
</feature>
<dbReference type="PANTHER" id="PTHR43081:SF19">
    <property type="entry name" value="PH-SENSITIVE ADENYLATE CYCLASE RV1264"/>
    <property type="match status" value="1"/>
</dbReference>
<gene>
    <name evidence="2" type="ORF">B5P45_17800</name>
</gene>
<keyword evidence="3" id="KW-1185">Reference proteome</keyword>
<dbReference type="OrthoDB" id="27092at2"/>
<dbReference type="PANTHER" id="PTHR43081">
    <property type="entry name" value="ADENYLATE CYCLASE, TERMINAL-DIFFERENTIATION SPECIFIC-RELATED"/>
    <property type="match status" value="1"/>
</dbReference>
<dbReference type="PROSITE" id="PS50125">
    <property type="entry name" value="GUANYLATE_CYCLASE_2"/>
    <property type="match status" value="1"/>
</dbReference>
<organism evidence="2 3">
    <name type="scientific">Phyllobacterium zundukense</name>
    <dbReference type="NCBI Taxonomy" id="1867719"/>
    <lineage>
        <taxon>Bacteria</taxon>
        <taxon>Pseudomonadati</taxon>
        <taxon>Pseudomonadota</taxon>
        <taxon>Alphaproteobacteria</taxon>
        <taxon>Hyphomicrobiales</taxon>
        <taxon>Phyllobacteriaceae</taxon>
        <taxon>Phyllobacterium</taxon>
    </lineage>
</organism>
<evidence type="ECO:0000259" key="1">
    <source>
        <dbReference type="PROSITE" id="PS50125"/>
    </source>
</evidence>
<dbReference type="InterPro" id="IPR001054">
    <property type="entry name" value="A/G_cyclase"/>
</dbReference>
<reference evidence="2 3" key="1">
    <citation type="journal article" date="2017" name="Int J Environ Stud">
        <title>Does the Miocene-Pliocene relict legume Oxytropis triphylla form nitrogen-fixing nodules with a combination of bacterial strains?</title>
        <authorList>
            <person name="Safronova V."/>
            <person name="Belimov A."/>
            <person name="Sazanova A."/>
            <person name="Kuznetsova I."/>
            <person name="Popova J."/>
            <person name="Andronov E."/>
            <person name="Verkhozina A."/>
            <person name="Tikhonovich I."/>
        </authorList>
    </citation>
    <scope>NUCLEOTIDE SEQUENCE [LARGE SCALE GENOMIC DNA]</scope>
    <source>
        <strain evidence="2 3">Tri-38</strain>
    </source>
</reference>
<dbReference type="CDD" id="cd07302">
    <property type="entry name" value="CHD"/>
    <property type="match status" value="1"/>
</dbReference>
<accession>A0A2N9VV56</accession>
<dbReference type="Pfam" id="PF00211">
    <property type="entry name" value="Guanylate_cyc"/>
    <property type="match status" value="1"/>
</dbReference>
<dbReference type="SUPFAM" id="SSF55073">
    <property type="entry name" value="Nucleotide cyclase"/>
    <property type="match status" value="1"/>
</dbReference>
<name>A0A2N9VV56_9HYPH</name>
<dbReference type="GO" id="GO:0035556">
    <property type="term" value="P:intracellular signal transduction"/>
    <property type="evidence" value="ECO:0007669"/>
    <property type="project" value="InterPro"/>
</dbReference>
<evidence type="ECO:0000313" key="3">
    <source>
        <dbReference type="Proteomes" id="UP000232163"/>
    </source>
</evidence>
<dbReference type="InterPro" id="IPR029787">
    <property type="entry name" value="Nucleotide_cyclase"/>
</dbReference>
<dbReference type="Proteomes" id="UP000232163">
    <property type="component" value="Unassembled WGS sequence"/>
</dbReference>
<dbReference type="AlphaFoldDB" id="A0A2N9VV56"/>
<dbReference type="GO" id="GO:0006171">
    <property type="term" value="P:cAMP biosynthetic process"/>
    <property type="evidence" value="ECO:0007669"/>
    <property type="project" value="TreeGrafter"/>
</dbReference>
<evidence type="ECO:0000313" key="2">
    <source>
        <dbReference type="EMBL" id="PIO43374.1"/>
    </source>
</evidence>
<proteinExistence type="predicted"/>
<dbReference type="EMBL" id="MZMT01000040">
    <property type="protein sequence ID" value="PIO43374.1"/>
    <property type="molecule type" value="Genomic_DNA"/>
</dbReference>
<dbReference type="InterPro" id="IPR050697">
    <property type="entry name" value="Adenylyl/Guanylyl_Cyclase_3/4"/>
</dbReference>
<dbReference type="Gene3D" id="3.30.70.1230">
    <property type="entry name" value="Nucleotide cyclase"/>
    <property type="match status" value="1"/>
</dbReference>
<protein>
    <recommendedName>
        <fullName evidence="1">Guanylate cyclase domain-containing protein</fullName>
    </recommendedName>
</protein>
<dbReference type="SMART" id="SM00044">
    <property type="entry name" value="CYCc"/>
    <property type="match status" value="1"/>
</dbReference>
<dbReference type="RefSeq" id="WP_100001727.1">
    <property type="nucleotide sequence ID" value="NZ_CP017941.1"/>
</dbReference>
<dbReference type="GO" id="GO:0004016">
    <property type="term" value="F:adenylate cyclase activity"/>
    <property type="evidence" value="ECO:0007669"/>
    <property type="project" value="UniProtKB-ARBA"/>
</dbReference>
<sequence>MDNLSRTALSALTGCGEGQLLQFEAAGIIERKTDYLLEDADRIRVALALHEAGIPLDTLAKAIRNKVFSLDFASQIMFDPVYLSTTSMEGELDGLDVTPIALNNLRAAAGLPRLSTGQVLREDDVELLKLIAECRRLGISDLAMTRVLRAFGQSTHRVVETMRDLFRSEVEERMLNAGISHSQMLSAAAAKRLELQRIGFRVLFMLQRRLLEESVFDNIVSRIQEALFESGLETGPDVDLPTVAFADLCGFTELTHELGDMKAAEQAAHFEAFAQQIVSHVGGRLVKVLGDGVMVLFPEPTSGLTACLTLVESAEKAGLLPVRVGLVTGQVVPRDGDIFGQTVNLAARITSVANPAQVVVSESAMVAVATSNPGMFNFAALEPTVLKGLPGRFCLFSADIASSYES</sequence>
<comment type="caution">
    <text evidence="2">The sequence shown here is derived from an EMBL/GenBank/DDBJ whole genome shotgun (WGS) entry which is preliminary data.</text>
</comment>